<proteinExistence type="predicted"/>
<dbReference type="InterPro" id="IPR016181">
    <property type="entry name" value="Acyl_CoA_acyltransferase"/>
</dbReference>
<dbReference type="PROSITE" id="PS51186">
    <property type="entry name" value="GNAT"/>
    <property type="match status" value="1"/>
</dbReference>
<comment type="caution">
    <text evidence="2">The sequence shown here is derived from an EMBL/GenBank/DDBJ whole genome shotgun (WGS) entry which is preliminary data.</text>
</comment>
<dbReference type="InterPro" id="IPR000182">
    <property type="entry name" value="GNAT_dom"/>
</dbReference>
<dbReference type="RefSeq" id="WP_336480823.1">
    <property type="nucleotide sequence ID" value="NZ_JBAWSV010000001.1"/>
</dbReference>
<evidence type="ECO:0000313" key="2">
    <source>
        <dbReference type="EMBL" id="MEI4828443.1"/>
    </source>
</evidence>
<dbReference type="Proteomes" id="UP001367922">
    <property type="component" value="Unassembled WGS sequence"/>
</dbReference>
<accession>A0ABU8FR80</accession>
<dbReference type="PANTHER" id="PTHR43415:SF5">
    <property type="entry name" value="ACETYLTRANSFERASE"/>
    <property type="match status" value="1"/>
</dbReference>
<evidence type="ECO:0000313" key="3">
    <source>
        <dbReference type="Proteomes" id="UP001367922"/>
    </source>
</evidence>
<dbReference type="EC" id="2.-.-.-" evidence="2"/>
<organism evidence="2 3">
    <name type="scientific">Bacillus yunxiaonensis</name>
    <dbReference type="NCBI Taxonomy" id="3127665"/>
    <lineage>
        <taxon>Bacteria</taxon>
        <taxon>Bacillati</taxon>
        <taxon>Bacillota</taxon>
        <taxon>Bacilli</taxon>
        <taxon>Bacillales</taxon>
        <taxon>Bacillaceae</taxon>
        <taxon>Bacillus</taxon>
    </lineage>
</organism>
<dbReference type="PANTHER" id="PTHR43415">
    <property type="entry name" value="SPERMIDINE N(1)-ACETYLTRANSFERASE"/>
    <property type="match status" value="1"/>
</dbReference>
<protein>
    <submittedName>
        <fullName evidence="2">GNAT family protein</fullName>
        <ecNumber evidence="2">2.-.-.-</ecNumber>
    </submittedName>
</protein>
<keyword evidence="3" id="KW-1185">Reference proteome</keyword>
<dbReference type="Pfam" id="PF13302">
    <property type="entry name" value="Acetyltransf_3"/>
    <property type="match status" value="1"/>
</dbReference>
<gene>
    <name evidence="2" type="ORF">WAX78_03090</name>
</gene>
<dbReference type="GO" id="GO:0016740">
    <property type="term" value="F:transferase activity"/>
    <property type="evidence" value="ECO:0007669"/>
    <property type="project" value="UniProtKB-KW"/>
</dbReference>
<evidence type="ECO:0000259" key="1">
    <source>
        <dbReference type="PROSITE" id="PS51186"/>
    </source>
</evidence>
<feature type="domain" description="N-acetyltransferase" evidence="1">
    <location>
        <begin position="14"/>
        <end position="167"/>
    </location>
</feature>
<reference evidence="2 3" key="1">
    <citation type="submission" date="2024-01" db="EMBL/GenBank/DDBJ databases">
        <title>Seven novel Bacillus-like species.</title>
        <authorList>
            <person name="Liu G."/>
        </authorList>
    </citation>
    <scope>NUCLEOTIDE SEQUENCE [LARGE SCALE GENOMIC DNA]</scope>
    <source>
        <strain evidence="2 3">FJAT-53711</strain>
    </source>
</reference>
<name>A0ABU8FR80_9BACI</name>
<sequence length="191" mass="22065">MTVNISNLFHGKYVRLSAIKPEDAKVMEKWSEDAEYLRNVDTDIALPKTKEQFEAEGRQISNGAYFPLRTILDNELIGFVAIHKIEWNNRSGLLAIGIGEVKHRSKGYGTDALQLVLRFAFHELNLDRVGLDVIEYNTRAIRAYEKVGFLHEGRIRSAVYRDGKRYDRIIMGILRSEWEAKELSKMNKHLN</sequence>
<keyword evidence="2" id="KW-0808">Transferase</keyword>
<dbReference type="Gene3D" id="3.40.630.30">
    <property type="match status" value="1"/>
</dbReference>
<dbReference type="CDD" id="cd04301">
    <property type="entry name" value="NAT_SF"/>
    <property type="match status" value="1"/>
</dbReference>
<dbReference type="EMBL" id="JBAWSV010000001">
    <property type="protein sequence ID" value="MEI4828443.1"/>
    <property type="molecule type" value="Genomic_DNA"/>
</dbReference>
<dbReference type="SUPFAM" id="SSF55729">
    <property type="entry name" value="Acyl-CoA N-acyltransferases (Nat)"/>
    <property type="match status" value="1"/>
</dbReference>